<dbReference type="Gene3D" id="3.30.565.10">
    <property type="entry name" value="Histidine kinase-like ATPase, C-terminal domain"/>
    <property type="match status" value="1"/>
</dbReference>
<dbReference type="SUPFAM" id="SSF55874">
    <property type="entry name" value="ATPase domain of HSP90 chaperone/DNA topoisomerase II/histidine kinase"/>
    <property type="match status" value="1"/>
</dbReference>
<keyword evidence="4" id="KW-0597">Phosphoprotein</keyword>
<evidence type="ECO:0000256" key="5">
    <source>
        <dbReference type="ARBA" id="ARBA00022679"/>
    </source>
</evidence>
<keyword evidence="14" id="KW-0547">Nucleotide-binding</keyword>
<keyword evidence="5" id="KW-0808">Transferase</keyword>
<keyword evidence="8 11" id="KW-1133">Transmembrane helix</keyword>
<name>A0ABV9QUJ5_9GAMM</name>
<evidence type="ECO:0000256" key="8">
    <source>
        <dbReference type="ARBA" id="ARBA00022989"/>
    </source>
</evidence>
<evidence type="ECO:0000259" key="12">
    <source>
        <dbReference type="PROSITE" id="PS50109"/>
    </source>
</evidence>
<evidence type="ECO:0000256" key="7">
    <source>
        <dbReference type="ARBA" id="ARBA00022777"/>
    </source>
</evidence>
<accession>A0ABV9QUJ5</accession>
<keyword evidence="6 11" id="KW-0812">Transmembrane</keyword>
<evidence type="ECO:0000256" key="11">
    <source>
        <dbReference type="SAM" id="Phobius"/>
    </source>
</evidence>
<evidence type="ECO:0000256" key="9">
    <source>
        <dbReference type="ARBA" id="ARBA00023012"/>
    </source>
</evidence>
<evidence type="ECO:0000313" key="15">
    <source>
        <dbReference type="Proteomes" id="UP001595886"/>
    </source>
</evidence>
<evidence type="ECO:0000256" key="1">
    <source>
        <dbReference type="ARBA" id="ARBA00000085"/>
    </source>
</evidence>
<dbReference type="InterPro" id="IPR050428">
    <property type="entry name" value="TCS_sensor_his_kinase"/>
</dbReference>
<dbReference type="PANTHER" id="PTHR45436:SF5">
    <property type="entry name" value="SENSOR HISTIDINE KINASE TRCS"/>
    <property type="match status" value="1"/>
</dbReference>
<gene>
    <name evidence="14" type="ORF">ACFO6Q_12035</name>
</gene>
<keyword evidence="9" id="KW-0902">Two-component regulatory system</keyword>
<dbReference type="SMART" id="SM00388">
    <property type="entry name" value="HisKA"/>
    <property type="match status" value="1"/>
</dbReference>
<dbReference type="Gene3D" id="6.10.340.10">
    <property type="match status" value="1"/>
</dbReference>
<organism evidence="14 15">
    <name type="scientific">Dokdonella ginsengisoli</name>
    <dbReference type="NCBI Taxonomy" id="363846"/>
    <lineage>
        <taxon>Bacteria</taxon>
        <taxon>Pseudomonadati</taxon>
        <taxon>Pseudomonadota</taxon>
        <taxon>Gammaproteobacteria</taxon>
        <taxon>Lysobacterales</taxon>
        <taxon>Rhodanobacteraceae</taxon>
        <taxon>Dokdonella</taxon>
    </lineage>
</organism>
<dbReference type="GO" id="GO:0005524">
    <property type="term" value="F:ATP binding"/>
    <property type="evidence" value="ECO:0007669"/>
    <property type="project" value="UniProtKB-KW"/>
</dbReference>
<dbReference type="RefSeq" id="WP_380021325.1">
    <property type="nucleotide sequence ID" value="NZ_JBHSHD010000008.1"/>
</dbReference>
<dbReference type="PROSITE" id="PS50109">
    <property type="entry name" value="HIS_KIN"/>
    <property type="match status" value="1"/>
</dbReference>
<dbReference type="SMART" id="SM00387">
    <property type="entry name" value="HATPase_c"/>
    <property type="match status" value="1"/>
</dbReference>
<dbReference type="SUPFAM" id="SSF49344">
    <property type="entry name" value="CBD9-like"/>
    <property type="match status" value="1"/>
</dbReference>
<dbReference type="InterPro" id="IPR036097">
    <property type="entry name" value="HisK_dim/P_sf"/>
</dbReference>
<evidence type="ECO:0000256" key="10">
    <source>
        <dbReference type="SAM" id="MobiDB-lite"/>
    </source>
</evidence>
<dbReference type="PANTHER" id="PTHR45436">
    <property type="entry name" value="SENSOR HISTIDINE KINASE YKOH"/>
    <property type="match status" value="1"/>
</dbReference>
<evidence type="ECO:0000256" key="6">
    <source>
        <dbReference type="ARBA" id="ARBA00022692"/>
    </source>
</evidence>
<keyword evidence="11" id="KW-0472">Membrane</keyword>
<dbReference type="CDD" id="cd06225">
    <property type="entry name" value="HAMP"/>
    <property type="match status" value="1"/>
</dbReference>
<comment type="subcellular location">
    <subcellularLocation>
        <location evidence="2">Membrane</location>
    </subcellularLocation>
</comment>
<reference evidence="15" key="1">
    <citation type="journal article" date="2019" name="Int. J. Syst. Evol. Microbiol.">
        <title>The Global Catalogue of Microorganisms (GCM) 10K type strain sequencing project: providing services to taxonomists for standard genome sequencing and annotation.</title>
        <authorList>
            <consortium name="The Broad Institute Genomics Platform"/>
            <consortium name="The Broad Institute Genome Sequencing Center for Infectious Disease"/>
            <person name="Wu L."/>
            <person name="Ma J."/>
        </authorList>
    </citation>
    <scope>NUCLEOTIDE SEQUENCE [LARGE SCALE GENOMIC DNA]</scope>
    <source>
        <strain evidence="15">CCUG 30340</strain>
    </source>
</reference>
<dbReference type="CDD" id="cd00082">
    <property type="entry name" value="HisKA"/>
    <property type="match status" value="1"/>
</dbReference>
<dbReference type="Pfam" id="PF02518">
    <property type="entry name" value="HATPase_c"/>
    <property type="match status" value="1"/>
</dbReference>
<feature type="region of interest" description="Disordered" evidence="10">
    <location>
        <begin position="164"/>
        <end position="187"/>
    </location>
</feature>
<evidence type="ECO:0000313" key="14">
    <source>
        <dbReference type="EMBL" id="MFC4821058.1"/>
    </source>
</evidence>
<evidence type="ECO:0000256" key="3">
    <source>
        <dbReference type="ARBA" id="ARBA00012438"/>
    </source>
</evidence>
<dbReference type="InterPro" id="IPR036890">
    <property type="entry name" value="HATPase_C_sf"/>
</dbReference>
<proteinExistence type="predicted"/>
<feature type="domain" description="HAMP" evidence="13">
    <location>
        <begin position="401"/>
        <end position="456"/>
    </location>
</feature>
<dbReference type="Gene3D" id="1.10.287.130">
    <property type="match status" value="1"/>
</dbReference>
<dbReference type="SUPFAM" id="SSF47384">
    <property type="entry name" value="Homodimeric domain of signal transducing histidine kinase"/>
    <property type="match status" value="1"/>
</dbReference>
<keyword evidence="14" id="KW-0067">ATP-binding</keyword>
<feature type="transmembrane region" description="Helical" evidence="11">
    <location>
        <begin position="377"/>
        <end position="401"/>
    </location>
</feature>
<dbReference type="EMBL" id="JBHSHD010000008">
    <property type="protein sequence ID" value="MFC4821058.1"/>
    <property type="molecule type" value="Genomic_DNA"/>
</dbReference>
<comment type="catalytic activity">
    <reaction evidence="1">
        <text>ATP + protein L-histidine = ADP + protein N-phospho-L-histidine.</text>
        <dbReference type="EC" id="2.7.13.3"/>
    </reaction>
</comment>
<dbReference type="InterPro" id="IPR003660">
    <property type="entry name" value="HAMP_dom"/>
</dbReference>
<evidence type="ECO:0000259" key="13">
    <source>
        <dbReference type="PROSITE" id="PS50885"/>
    </source>
</evidence>
<keyword evidence="15" id="KW-1185">Reference proteome</keyword>
<protein>
    <recommendedName>
        <fullName evidence="3">histidine kinase</fullName>
        <ecNumber evidence="3">2.7.13.3</ecNumber>
    </recommendedName>
</protein>
<evidence type="ECO:0000256" key="2">
    <source>
        <dbReference type="ARBA" id="ARBA00004370"/>
    </source>
</evidence>
<dbReference type="Pfam" id="PF00672">
    <property type="entry name" value="HAMP"/>
    <property type="match status" value="1"/>
</dbReference>
<dbReference type="Pfam" id="PF00512">
    <property type="entry name" value="HisKA"/>
    <property type="match status" value="1"/>
</dbReference>
<dbReference type="Proteomes" id="UP001595886">
    <property type="component" value="Unassembled WGS sequence"/>
</dbReference>
<dbReference type="PROSITE" id="PS50885">
    <property type="entry name" value="HAMP"/>
    <property type="match status" value="1"/>
</dbReference>
<dbReference type="InterPro" id="IPR005467">
    <property type="entry name" value="His_kinase_dom"/>
</dbReference>
<sequence>MSLRLKLLLVALSTLALPWAGWQFVKQTEALLRQGQEQALLASAGMLAKALEARRVEPPAAGPVLYVQRADEPIAVDGYADDWAALRPYAQALGPPGDAQKLRALLARQGSDLYLLVEVRDATRARADARDPRVSISDYVDLTLTQEGRTRRYRLASAAPGGFTSALVPEREESKSGHPWPHSSTEADGQLPEFLSGVWQEDGSGYRIELRLPHGVQPQRMGLAVHDSAVADAVASEPRALLGYDEDAARALRPLVPEHARARLVAADGWLLADAGRVDAPAAPRTDEAGWFAGLIYRGLIAPPPGGSAELGGDAPRLDAPEVWQALSGVPATSWRSAYSGVVVLTAAVPLGGAGGTRGALVLEQASRALPLLANRALVGLAVATLAALAIAGAILLVFGASLSFRIRRLRNAAERAVRTSGHLDGPMPLADSPDELGDLARSFRKLLDEVGAYTDYLRTLASKLSHELNTPLAIVKSSLDNLEHQALPDEARSYLSRARDGADRLGAIVRAMSEANRIERAIAGAEAEDFDLRALVAGCAESYRALAAPRTLRLDLPDAPVPFHGAPELVAQALDKLFDNACSFAPADGWIALSLARGEGGGATIRVANAGPLLPAAMQERLFDSLVSVRERGARAGETPHLGLGLYVVRLVTELHRGTAAAGNLADGSGVQFSLVMQGMPRRRLSEGGSDA</sequence>
<dbReference type="InterPro" id="IPR003661">
    <property type="entry name" value="HisK_dim/P_dom"/>
</dbReference>
<dbReference type="SMART" id="SM00304">
    <property type="entry name" value="HAMP"/>
    <property type="match status" value="1"/>
</dbReference>
<evidence type="ECO:0000256" key="4">
    <source>
        <dbReference type="ARBA" id="ARBA00022553"/>
    </source>
</evidence>
<dbReference type="InterPro" id="IPR003594">
    <property type="entry name" value="HATPase_dom"/>
</dbReference>
<comment type="caution">
    <text evidence="14">The sequence shown here is derived from an EMBL/GenBank/DDBJ whole genome shotgun (WGS) entry which is preliminary data.</text>
</comment>
<dbReference type="Gene3D" id="2.60.40.1190">
    <property type="match status" value="1"/>
</dbReference>
<feature type="domain" description="Histidine kinase" evidence="12">
    <location>
        <begin position="464"/>
        <end position="682"/>
    </location>
</feature>
<keyword evidence="7" id="KW-0418">Kinase</keyword>
<dbReference type="EC" id="2.7.13.3" evidence="3"/>